<dbReference type="InterPro" id="IPR010572">
    <property type="entry name" value="Tail_dom"/>
</dbReference>
<reference evidence="2 3" key="1">
    <citation type="submission" date="2010-10" db="EMBL/GenBank/DDBJ databases">
        <authorList>
            <person name="Durkin A.S."/>
            <person name="Madupu R."/>
            <person name="Torralba M."/>
            <person name="Gillis M."/>
            <person name="Methe B."/>
            <person name="Sutton G."/>
            <person name="Nelson K.E."/>
        </authorList>
    </citation>
    <scope>NUCLEOTIDE SEQUENCE [LARGE SCALE GENOMIC DNA]</scope>
    <source>
        <strain evidence="2 3">JCVIHMP022</strain>
    </source>
</reference>
<accession>A0AB72Z2D3</accession>
<dbReference type="NCBIfam" id="TIGR01665">
    <property type="entry name" value="put_anti_recept"/>
    <property type="match status" value="1"/>
</dbReference>
<feature type="domain" description="Tail spike" evidence="1">
    <location>
        <begin position="186"/>
        <end position="383"/>
    </location>
</feature>
<evidence type="ECO:0000313" key="3">
    <source>
        <dbReference type="Proteomes" id="UP000003457"/>
    </source>
</evidence>
<dbReference type="EMBL" id="AEHJ01000007">
    <property type="protein sequence ID" value="EFO78350.1"/>
    <property type="molecule type" value="Genomic_DNA"/>
</dbReference>
<protein>
    <submittedName>
        <fullName evidence="2">Phage minor structural protein, N-terminal domain protein</fullName>
    </submittedName>
</protein>
<dbReference type="Proteomes" id="UP000003457">
    <property type="component" value="Unassembled WGS sequence"/>
</dbReference>
<dbReference type="AlphaFoldDB" id="A0AB72Z2D3"/>
<gene>
    <name evidence="2" type="ORF">HMPREF9003_0436</name>
</gene>
<sequence>MRFLRTDCLGRVCRFEPQLIKAEQTEELDGDFTLELTCLGVVEISQGDHLIYEDDNGTLRDTIVVSPEVSHDSSGVTTSIVCHDAFAEQSSKVYIDDKRVRGGTAQKTMQSLFSFSSSKFPFSGDAEDNGVTADISFYHTFLWDSVSSAASTFGMEIQRTYTKKTSVEWNNTTGESYPLAWCTCAVKLVKQLKSSESLTRRFDYGYDLQSATRTVSADLPVTRMYGFGKGLETDNGGYSRKLTFGDINKGLNYVDAAGQKGVYPQGVYSDVWYDQTFEWVYDLEPYVGIYENSDCEDAAQLLKETKAALVEASQSKVSYEVSVTVLARDSDATKGNFKVYIGDSVTVVDKELDLRVNARVSKRVVDLLDRNNTTVTLGNVVAAFSTQALSASASAQSAASSANSTAQSTAATQADAAATIARVTNSGDKWDNAATNVTNKGSSWDDGARLAQSISIVNGLPVFTIDGHTYTFSTKTGTFVDSEAESETESN</sequence>
<dbReference type="InterPro" id="IPR007119">
    <property type="entry name" value="Phage_tail_spike_N"/>
</dbReference>
<evidence type="ECO:0000259" key="1">
    <source>
        <dbReference type="Pfam" id="PF06605"/>
    </source>
</evidence>
<evidence type="ECO:0000313" key="2">
    <source>
        <dbReference type="EMBL" id="EFO78350.1"/>
    </source>
</evidence>
<dbReference type="RefSeq" id="WP_003841977.1">
    <property type="nucleotide sequence ID" value="NZ_AEHJ01000007.1"/>
</dbReference>
<comment type="caution">
    <text evidence="2">The sequence shown here is derived from an EMBL/GenBank/DDBJ whole genome shotgun (WGS) entry which is preliminary data.</text>
</comment>
<organism evidence="2 3">
    <name type="scientific">Bifidobacterium dentium JCVIHMP022</name>
    <dbReference type="NCBI Taxonomy" id="553191"/>
    <lineage>
        <taxon>Bacteria</taxon>
        <taxon>Bacillati</taxon>
        <taxon>Actinomycetota</taxon>
        <taxon>Actinomycetes</taxon>
        <taxon>Bifidobacteriales</taxon>
        <taxon>Bifidobacteriaceae</taxon>
        <taxon>Bifidobacterium</taxon>
    </lineage>
</organism>
<name>A0AB72Z2D3_9BIFI</name>
<dbReference type="Pfam" id="PF06605">
    <property type="entry name" value="Prophage_tail"/>
    <property type="match status" value="1"/>
</dbReference>
<proteinExistence type="predicted"/>